<dbReference type="GO" id="GO:0009306">
    <property type="term" value="P:protein secretion"/>
    <property type="evidence" value="ECO:0007669"/>
    <property type="project" value="InterPro"/>
</dbReference>
<organism evidence="10 11">
    <name type="scientific">Undibacterium parvum</name>
    <dbReference type="NCBI Taxonomy" id="401471"/>
    <lineage>
        <taxon>Bacteria</taxon>
        <taxon>Pseudomonadati</taxon>
        <taxon>Pseudomonadota</taxon>
        <taxon>Betaproteobacteria</taxon>
        <taxon>Burkholderiales</taxon>
        <taxon>Oxalobacteraceae</taxon>
        <taxon>Undibacterium</taxon>
    </lineage>
</organism>
<gene>
    <name evidence="10" type="ORF">EJN92_10455</name>
</gene>
<sequence length="639" mass="69724">MLSQTQKYRSSDALLFRLLKSFALPLLLLSLTGCAAQIAYRDAKKLVAEDQIEAGLVKYREAMRADPYNAEYRIAYLRIRDKNVLQLLEQGEALLKEGNNEAARNSFNQALALDAASERARNDLRSLEINMRQEKQIAAASTALEMKENETARQILNAVLAESPGNQKARSLLASIAESPKAASAESGIAKQFKKPISIQFKDTPLRQVFDVIARTSGLNFVFDKDVKADQKATISLKNSSIELAVYYLLMSNQLEQQIVDANTIMIYPNSAAKLKEYQEMVVKTFFIANADAKLVANTLKTILKSKDIVVDEKLNLVILRDTRESIRLAEKLVALQDIPEAEVMLEVEILEVKTNRLTELGVAWPASLALSPLTAGNGVGFTIADLRNLNQNNIGITPPSVTINANTKDGDANTLANPRIRVRNREKAKVHIGEKLPSVTTTVSPGAAGFASESVSYIDVGLTLNVEPTIYLNNEVAIRVDLEVSNLLGTMTTKSGTVGYQIGTRKATTVLQLKDGENQVLAGLISNEDRSNGNKVPGVGDLPLLGRLFGSTKDDTQKTEIVLSITPRLIRNIRRPEANSSEFSAGTDANFRNRPDAVARAPAIVAPAKVEPVATPVLIPVWPAATEVGTEPVVKQEK</sequence>
<comment type="similarity">
    <text evidence="6">Belongs to the bacterial secretin family.</text>
</comment>
<keyword evidence="5" id="KW-0998">Cell outer membrane</keyword>
<reference evidence="10 11" key="1">
    <citation type="journal article" date="2011" name="Int. J. Syst. Evol. Microbiol.">
        <title>Description of Undibacterium oligocarboniphilum sp. nov., isolated from purified water, and Undibacterium pigrum strain CCUG 49012 as the type strain of Undibacterium parvum sp. nov., and emended descriptions of the genus Undibacterium and the species Undibacterium pigrum.</title>
        <authorList>
            <person name="Eder W."/>
            <person name="Wanner G."/>
            <person name="Ludwig W."/>
            <person name="Busse H.J."/>
            <person name="Ziemke-Kageler F."/>
            <person name="Lang E."/>
        </authorList>
    </citation>
    <scope>NUCLEOTIDE SEQUENCE [LARGE SCALE GENOMIC DNA]</scope>
    <source>
        <strain evidence="10 11">DSM 23061</strain>
    </source>
</reference>
<keyword evidence="2 7" id="KW-0813">Transport</keyword>
<dbReference type="Proteomes" id="UP000275663">
    <property type="component" value="Chromosome"/>
</dbReference>
<dbReference type="GO" id="GO:0015627">
    <property type="term" value="C:type II protein secretion system complex"/>
    <property type="evidence" value="ECO:0007669"/>
    <property type="project" value="TreeGrafter"/>
</dbReference>
<evidence type="ECO:0000256" key="7">
    <source>
        <dbReference type="RuleBase" id="RU004004"/>
    </source>
</evidence>
<dbReference type="KEGG" id="upv:EJN92_10455"/>
<dbReference type="PANTHER" id="PTHR30332">
    <property type="entry name" value="PROBABLE GENERAL SECRETION PATHWAY PROTEIN D"/>
    <property type="match status" value="1"/>
</dbReference>
<dbReference type="EMBL" id="CP034464">
    <property type="protein sequence ID" value="AZP12385.1"/>
    <property type="molecule type" value="Genomic_DNA"/>
</dbReference>
<dbReference type="SUPFAM" id="SSF48452">
    <property type="entry name" value="TPR-like"/>
    <property type="match status" value="1"/>
</dbReference>
<dbReference type="Pfam" id="PF03958">
    <property type="entry name" value="Secretin_N"/>
    <property type="match status" value="1"/>
</dbReference>
<dbReference type="Gene3D" id="1.25.40.10">
    <property type="entry name" value="Tetratricopeptide repeat domain"/>
    <property type="match status" value="1"/>
</dbReference>
<evidence type="ECO:0000256" key="5">
    <source>
        <dbReference type="ARBA" id="ARBA00023237"/>
    </source>
</evidence>
<keyword evidence="4" id="KW-0472">Membrane</keyword>
<dbReference type="Gene3D" id="3.30.1370.130">
    <property type="match status" value="1"/>
</dbReference>
<keyword evidence="3" id="KW-0732">Signal</keyword>
<keyword evidence="8" id="KW-0175">Coiled coil</keyword>
<dbReference type="InterPro" id="IPR011662">
    <property type="entry name" value="Secretin/TonB_short_N"/>
</dbReference>
<dbReference type="AlphaFoldDB" id="A0A3S9HJU3"/>
<dbReference type="InterPro" id="IPR005644">
    <property type="entry name" value="NolW-like"/>
</dbReference>
<evidence type="ECO:0000256" key="6">
    <source>
        <dbReference type="RuleBase" id="RU004003"/>
    </source>
</evidence>
<evidence type="ECO:0000313" key="10">
    <source>
        <dbReference type="EMBL" id="AZP12385.1"/>
    </source>
</evidence>
<dbReference type="InterPro" id="IPR011990">
    <property type="entry name" value="TPR-like_helical_dom_sf"/>
</dbReference>
<dbReference type="OrthoDB" id="9775455at2"/>
<name>A0A3S9HJU3_9BURK</name>
<dbReference type="PANTHER" id="PTHR30332:SF17">
    <property type="entry name" value="TYPE IV PILIATION SYSTEM PROTEIN DR_0774-RELATED"/>
    <property type="match status" value="1"/>
</dbReference>
<comment type="subcellular location">
    <subcellularLocation>
        <location evidence="7">Cell outer membrane</location>
    </subcellularLocation>
    <subcellularLocation>
        <location evidence="1">Membrane</location>
    </subcellularLocation>
</comment>
<feature type="coiled-coil region" evidence="8">
    <location>
        <begin position="117"/>
        <end position="150"/>
    </location>
</feature>
<dbReference type="InterPro" id="IPR050810">
    <property type="entry name" value="Bact_Secretion_Sys_Channel"/>
</dbReference>
<dbReference type="InterPro" id="IPR038591">
    <property type="entry name" value="NolW-like_sf"/>
</dbReference>
<evidence type="ECO:0000256" key="4">
    <source>
        <dbReference type="ARBA" id="ARBA00023136"/>
    </source>
</evidence>
<dbReference type="Pfam" id="PF07660">
    <property type="entry name" value="STN"/>
    <property type="match status" value="1"/>
</dbReference>
<keyword evidence="11" id="KW-1185">Reference proteome</keyword>
<evidence type="ECO:0000256" key="2">
    <source>
        <dbReference type="ARBA" id="ARBA00022448"/>
    </source>
</evidence>
<evidence type="ECO:0000256" key="1">
    <source>
        <dbReference type="ARBA" id="ARBA00004370"/>
    </source>
</evidence>
<protein>
    <submittedName>
        <fullName evidence="10">General secretion pathway protein GspD</fullName>
    </submittedName>
</protein>
<dbReference type="InterPro" id="IPR001775">
    <property type="entry name" value="GspD/PilQ"/>
</dbReference>
<dbReference type="PRINTS" id="PR00811">
    <property type="entry name" value="BCTERIALGSPD"/>
</dbReference>
<feature type="domain" description="Secretin/TonB short N-terminal" evidence="9">
    <location>
        <begin position="219"/>
        <end position="270"/>
    </location>
</feature>
<dbReference type="GO" id="GO:0009279">
    <property type="term" value="C:cell outer membrane"/>
    <property type="evidence" value="ECO:0007669"/>
    <property type="project" value="UniProtKB-SubCell"/>
</dbReference>
<accession>A0A3S9HJU3</accession>
<evidence type="ECO:0000256" key="8">
    <source>
        <dbReference type="SAM" id="Coils"/>
    </source>
</evidence>
<dbReference type="Pfam" id="PF00263">
    <property type="entry name" value="Secretin"/>
    <property type="match status" value="1"/>
</dbReference>
<evidence type="ECO:0000313" key="11">
    <source>
        <dbReference type="Proteomes" id="UP000275663"/>
    </source>
</evidence>
<evidence type="ECO:0000259" key="9">
    <source>
        <dbReference type="SMART" id="SM00965"/>
    </source>
</evidence>
<dbReference type="SMART" id="SM00965">
    <property type="entry name" value="STN"/>
    <property type="match status" value="1"/>
</dbReference>
<dbReference type="RefSeq" id="WP_126127766.1">
    <property type="nucleotide sequence ID" value="NZ_CP034464.1"/>
</dbReference>
<dbReference type="Gene3D" id="3.30.1370.120">
    <property type="match status" value="1"/>
</dbReference>
<dbReference type="PROSITE" id="PS51257">
    <property type="entry name" value="PROKAR_LIPOPROTEIN"/>
    <property type="match status" value="1"/>
</dbReference>
<proteinExistence type="inferred from homology"/>
<evidence type="ECO:0000256" key="3">
    <source>
        <dbReference type="ARBA" id="ARBA00022729"/>
    </source>
</evidence>
<dbReference type="InterPro" id="IPR004846">
    <property type="entry name" value="T2SS/T3SS_dom"/>
</dbReference>